<comment type="similarity">
    <text evidence="1 2">Belongs to the UPF0225 family.</text>
</comment>
<dbReference type="SUPFAM" id="SSF54427">
    <property type="entry name" value="NTF2-like"/>
    <property type="match status" value="1"/>
</dbReference>
<accession>A0A9E8FMW4</accession>
<dbReference type="EMBL" id="CP046056">
    <property type="protein sequence ID" value="QQD23382.1"/>
    <property type="molecule type" value="Genomic_DNA"/>
</dbReference>
<dbReference type="RefSeq" id="WP_228345907.1">
    <property type="nucleotide sequence ID" value="NZ_CP045550.1"/>
</dbReference>
<dbReference type="AlphaFoldDB" id="A0A9E8FMW4"/>
<dbReference type="InterPro" id="IPR032710">
    <property type="entry name" value="NTF2-like_dom_sf"/>
</dbReference>
<protein>
    <recommendedName>
        <fullName evidence="2">UPF0225 protein GJQ55_02310</fullName>
    </recommendedName>
</protein>
<feature type="domain" description="YchJ-like middle NTF2-like" evidence="3">
    <location>
        <begin position="28"/>
        <end position="120"/>
    </location>
</feature>
<dbReference type="PANTHER" id="PTHR33747:SF1">
    <property type="entry name" value="ADENYLATE CYCLASE-ASSOCIATED CAP C-TERMINAL DOMAIN-CONTAINING PROTEIN"/>
    <property type="match status" value="1"/>
</dbReference>
<keyword evidence="5" id="KW-1185">Reference proteome</keyword>
<gene>
    <name evidence="4" type="ORF">GJQ55_02310</name>
</gene>
<dbReference type="Pfam" id="PF17775">
    <property type="entry name" value="YchJ_M-like"/>
    <property type="match status" value="1"/>
</dbReference>
<evidence type="ECO:0000313" key="5">
    <source>
        <dbReference type="Proteomes" id="UP000596074"/>
    </source>
</evidence>
<evidence type="ECO:0000256" key="1">
    <source>
        <dbReference type="ARBA" id="ARBA00010839"/>
    </source>
</evidence>
<evidence type="ECO:0000313" key="4">
    <source>
        <dbReference type="EMBL" id="QQD23382.1"/>
    </source>
</evidence>
<dbReference type="InterPro" id="IPR004027">
    <property type="entry name" value="SEC_C_motif"/>
</dbReference>
<reference evidence="4 5" key="1">
    <citation type="submission" date="2019-11" db="EMBL/GenBank/DDBJ databases">
        <title>Venatorbacter sp. nov. a predator of Campylobacter and other Gram-negative bacteria.</title>
        <authorList>
            <person name="Saeedi A."/>
            <person name="Cummings N.J."/>
            <person name="Connerton I.F."/>
            <person name="Connerton P.L."/>
        </authorList>
    </citation>
    <scope>NUCLEOTIDE SEQUENCE [LARGE SCALE GENOMIC DNA]</scope>
    <source>
        <strain evidence="4">XL5</strain>
    </source>
</reference>
<dbReference type="Gene3D" id="3.10.450.50">
    <property type="match status" value="1"/>
</dbReference>
<proteinExistence type="inferred from homology"/>
<dbReference type="Proteomes" id="UP000596074">
    <property type="component" value="Chromosome"/>
</dbReference>
<evidence type="ECO:0000259" key="3">
    <source>
        <dbReference type="Pfam" id="PF17775"/>
    </source>
</evidence>
<organism evidence="4 5">
    <name type="scientific">Venatoribacter cucullus</name>
    <dbReference type="NCBI Taxonomy" id="2661630"/>
    <lineage>
        <taxon>Bacteria</taxon>
        <taxon>Pseudomonadati</taxon>
        <taxon>Pseudomonadota</taxon>
        <taxon>Gammaproteobacteria</taxon>
        <taxon>Oceanospirillales</taxon>
        <taxon>Oceanospirillaceae</taxon>
        <taxon>Venatoribacter</taxon>
    </lineage>
</organism>
<name>A0A9E8FMW4_9GAMM</name>
<dbReference type="PANTHER" id="PTHR33747">
    <property type="entry name" value="UPF0225 PROTEIN SCO1677"/>
    <property type="match status" value="1"/>
</dbReference>
<dbReference type="InterPro" id="IPR023006">
    <property type="entry name" value="YchJ-like"/>
</dbReference>
<dbReference type="SUPFAM" id="SSF103642">
    <property type="entry name" value="Sec-C motif"/>
    <property type="match status" value="1"/>
</dbReference>
<evidence type="ECO:0000256" key="2">
    <source>
        <dbReference type="HAMAP-Rule" id="MF_00612"/>
    </source>
</evidence>
<dbReference type="KEGG" id="vcw:GJQ55_02310"/>
<sequence length="148" mass="16575">MSDLCPCGSGLVYAACCQPLHLGQPAATPEALMRSRYSAFVREDTAYLLASWDDSTRPPTLELAPATQWLGLQIVHSQATGDDGEVEFVARFREGDEWFRLDEISGFRRGADGYWRYLDGNARFDRLRPGRNDDCPCNSGRKFKKCCG</sequence>
<dbReference type="HAMAP" id="MF_00612">
    <property type="entry name" value="UPF0225"/>
    <property type="match status" value="1"/>
</dbReference>
<dbReference type="Pfam" id="PF02810">
    <property type="entry name" value="SEC-C"/>
    <property type="match status" value="2"/>
</dbReference>
<dbReference type="InterPro" id="IPR048469">
    <property type="entry name" value="YchJ-like_M"/>
</dbReference>